<keyword evidence="5" id="KW-0418">Kinase</keyword>
<dbReference type="PROSITE" id="PS00108">
    <property type="entry name" value="PROTEIN_KINASE_ST"/>
    <property type="match status" value="1"/>
</dbReference>
<evidence type="ECO:0000313" key="6">
    <source>
        <dbReference type="Proteomes" id="UP000298225"/>
    </source>
</evidence>
<organism evidence="5 6">
    <name type="scientific">Bradyrhizobium frederickii</name>
    <dbReference type="NCBI Taxonomy" id="2560054"/>
    <lineage>
        <taxon>Bacteria</taxon>
        <taxon>Pseudomonadati</taxon>
        <taxon>Pseudomonadota</taxon>
        <taxon>Alphaproteobacteria</taxon>
        <taxon>Hyphomicrobiales</taxon>
        <taxon>Nitrobacteraceae</taxon>
        <taxon>Bradyrhizobium</taxon>
    </lineage>
</organism>
<evidence type="ECO:0000313" key="5">
    <source>
        <dbReference type="EMBL" id="TFV35669.1"/>
    </source>
</evidence>
<dbReference type="AlphaFoldDB" id="A0A4Y9KYT7"/>
<dbReference type="EMBL" id="SPQU01000013">
    <property type="protein sequence ID" value="TFV35669.1"/>
    <property type="molecule type" value="Genomic_DNA"/>
</dbReference>
<dbReference type="PROSITE" id="PS50011">
    <property type="entry name" value="PROTEIN_KINASE_DOM"/>
    <property type="match status" value="1"/>
</dbReference>
<dbReference type="Pfam" id="PF00069">
    <property type="entry name" value="Pkinase"/>
    <property type="match status" value="1"/>
</dbReference>
<keyword evidence="6" id="KW-1185">Reference proteome</keyword>
<dbReference type="InterPro" id="IPR008271">
    <property type="entry name" value="Ser/Thr_kinase_AS"/>
</dbReference>
<evidence type="ECO:0000256" key="2">
    <source>
        <dbReference type="ARBA" id="ARBA00022741"/>
    </source>
</evidence>
<accession>A0A4Y9KYT7</accession>
<dbReference type="Proteomes" id="UP000298225">
    <property type="component" value="Unassembled WGS sequence"/>
</dbReference>
<dbReference type="InterPro" id="IPR011009">
    <property type="entry name" value="Kinase-like_dom_sf"/>
</dbReference>
<dbReference type="CDD" id="cd14014">
    <property type="entry name" value="STKc_PknB_like"/>
    <property type="match status" value="1"/>
</dbReference>
<dbReference type="SMART" id="SM00220">
    <property type="entry name" value="S_TKc"/>
    <property type="match status" value="1"/>
</dbReference>
<evidence type="ECO:0000259" key="4">
    <source>
        <dbReference type="PROSITE" id="PS50011"/>
    </source>
</evidence>
<keyword evidence="2" id="KW-0547">Nucleotide-binding</keyword>
<evidence type="ECO:0000256" key="1">
    <source>
        <dbReference type="ARBA" id="ARBA00008874"/>
    </source>
</evidence>
<protein>
    <submittedName>
        <fullName evidence="5">Serine/threonine protein kinase</fullName>
    </submittedName>
</protein>
<dbReference type="RefSeq" id="WP_135170637.1">
    <property type="nucleotide sequence ID" value="NZ_SPQU01000013.1"/>
</dbReference>
<proteinExistence type="inferred from homology"/>
<dbReference type="PANTHER" id="PTHR45832:SF22">
    <property type="entry name" value="SERINE_THREONINE-PROTEIN KINASE SAMKA-RELATED"/>
    <property type="match status" value="1"/>
</dbReference>
<dbReference type="SUPFAM" id="SSF56112">
    <property type="entry name" value="Protein kinase-like (PK-like)"/>
    <property type="match status" value="1"/>
</dbReference>
<comment type="similarity">
    <text evidence="1">Belongs to the protein kinase superfamily. STE Ser/Thr protein kinase family. STE20 subfamily.</text>
</comment>
<dbReference type="PANTHER" id="PTHR45832">
    <property type="entry name" value="SERINE/THREONINE-PROTEIN KINASE SAMKA-RELATED-RELATED"/>
    <property type="match status" value="1"/>
</dbReference>
<comment type="caution">
    <text evidence="5">The sequence shown here is derived from an EMBL/GenBank/DDBJ whole genome shotgun (WGS) entry which is preliminary data.</text>
</comment>
<keyword evidence="5" id="KW-0808">Transferase</keyword>
<gene>
    <name evidence="5" type="ORF">E4K66_25460</name>
</gene>
<dbReference type="InterPro" id="IPR000719">
    <property type="entry name" value="Prot_kinase_dom"/>
</dbReference>
<dbReference type="GO" id="GO:0005524">
    <property type="term" value="F:ATP binding"/>
    <property type="evidence" value="ECO:0007669"/>
    <property type="project" value="UniProtKB-KW"/>
</dbReference>
<reference evidence="5 6" key="1">
    <citation type="submission" date="2019-03" db="EMBL/GenBank/DDBJ databases">
        <title>Bradyrhizobium strains diversity isolated from Chamaecrista fasciculata.</title>
        <authorList>
            <person name="Urquiaga M.C.O."/>
            <person name="Hungria M."/>
            <person name="Delamuta J.R.M."/>
        </authorList>
    </citation>
    <scope>NUCLEOTIDE SEQUENCE [LARGE SCALE GENOMIC DNA]</scope>
    <source>
        <strain evidence="5 6">CNPSo 3424</strain>
    </source>
</reference>
<dbReference type="GO" id="GO:0004674">
    <property type="term" value="F:protein serine/threonine kinase activity"/>
    <property type="evidence" value="ECO:0007669"/>
    <property type="project" value="UniProtKB-KW"/>
</dbReference>
<dbReference type="Gene3D" id="3.30.200.20">
    <property type="entry name" value="Phosphorylase Kinase, domain 1"/>
    <property type="match status" value="1"/>
</dbReference>
<keyword evidence="5" id="KW-0723">Serine/threonine-protein kinase</keyword>
<feature type="domain" description="Protein kinase" evidence="4">
    <location>
        <begin position="12"/>
        <end position="274"/>
    </location>
</feature>
<name>A0A4Y9KYT7_9BRAD</name>
<dbReference type="OrthoDB" id="9801841at2"/>
<dbReference type="InterPro" id="IPR051931">
    <property type="entry name" value="PAK3-like"/>
</dbReference>
<evidence type="ECO:0000256" key="3">
    <source>
        <dbReference type="ARBA" id="ARBA00022840"/>
    </source>
</evidence>
<dbReference type="Gene3D" id="1.10.510.10">
    <property type="entry name" value="Transferase(Phosphotransferase) domain 1"/>
    <property type="match status" value="1"/>
</dbReference>
<sequence>MLKPLNRAEVQFDFLQEIGADGRNSRTFLANDHQLDAQIVIKQIEKSKLASASNFFDESKALYASAHPNVVQVHYACQDADHVFVAMPFYPNGSVKGLITGRHMTVREIVTIGCQVLSGLHNIHSKGLIHFDVKPDNILLSKRNEGLISDFGQAKQMNFSGVAAQDRHYMKMYAPEALTTDQFKLTFDIYQFGLTLYRMRNGNEAFYKQFDKYGPPASFDRDAFRYDLRNGKFPDRKIFHPHIPSRLRSIVRKCLQTDPSSRYQTALDVANDLAAVDGATLDWRLTESAAKRTWTKNEDGTNYELSVLTDGSSECFKSVGAGTPRRVKEACQRSFPDKDIAKFLGSY</sequence>
<keyword evidence="3" id="KW-0067">ATP-binding</keyword>